<dbReference type="SUPFAM" id="SSF53474">
    <property type="entry name" value="alpha/beta-Hydrolases"/>
    <property type="match status" value="1"/>
</dbReference>
<protein>
    <submittedName>
        <fullName evidence="3">Prolyl aminopeptidase (Secreted protein)</fullName>
    </submittedName>
</protein>
<dbReference type="Gene3D" id="3.40.50.1820">
    <property type="entry name" value="alpha/beta hydrolase"/>
    <property type="match status" value="2"/>
</dbReference>
<proteinExistence type="predicted"/>
<dbReference type="GO" id="GO:0016042">
    <property type="term" value="P:lipid catabolic process"/>
    <property type="evidence" value="ECO:0007669"/>
    <property type="project" value="InterPro"/>
</dbReference>
<dbReference type="GO" id="GO:0004177">
    <property type="term" value="F:aminopeptidase activity"/>
    <property type="evidence" value="ECO:0007669"/>
    <property type="project" value="UniProtKB-KW"/>
</dbReference>
<name>A0A179FNS4_METCM</name>
<accession>A0A179FNS4</accession>
<feature type="domain" description="Serine aminopeptidase S33" evidence="2">
    <location>
        <begin position="167"/>
        <end position="260"/>
    </location>
</feature>
<evidence type="ECO:0000313" key="4">
    <source>
        <dbReference type="Proteomes" id="UP000078397"/>
    </source>
</evidence>
<comment type="caution">
    <text evidence="3">The sequence shown here is derived from an EMBL/GenBank/DDBJ whole genome shotgun (WGS) entry which is preliminary data.</text>
</comment>
<reference evidence="3 4" key="1">
    <citation type="journal article" date="2016" name="PLoS Pathog.">
        <title>Biosynthesis of antibiotic leucinostatins in bio-control fungus Purpureocillium lilacinum and their inhibition on phytophthora revealed by genome mining.</title>
        <authorList>
            <person name="Wang G."/>
            <person name="Liu Z."/>
            <person name="Lin R."/>
            <person name="Li E."/>
            <person name="Mao Z."/>
            <person name="Ling J."/>
            <person name="Yang Y."/>
            <person name="Yin W.B."/>
            <person name="Xie B."/>
        </authorList>
    </citation>
    <scope>NUCLEOTIDE SEQUENCE [LARGE SCALE GENOMIC DNA]</scope>
    <source>
        <strain evidence="3">170</strain>
    </source>
</reference>
<dbReference type="RefSeq" id="XP_018144363.1">
    <property type="nucleotide sequence ID" value="XM_018287371.1"/>
</dbReference>
<dbReference type="AlphaFoldDB" id="A0A179FNS4"/>
<dbReference type="Proteomes" id="UP000078397">
    <property type="component" value="Unassembled WGS sequence"/>
</dbReference>
<feature type="chain" id="PRO_5025548683" evidence="1">
    <location>
        <begin position="17"/>
        <end position="459"/>
    </location>
</feature>
<dbReference type="PANTHER" id="PTHR34853">
    <property type="match status" value="1"/>
</dbReference>
<keyword evidence="3" id="KW-0378">Hydrolase</keyword>
<evidence type="ECO:0000313" key="3">
    <source>
        <dbReference type="EMBL" id="OAQ67276.1"/>
    </source>
</evidence>
<dbReference type="InterPro" id="IPR005152">
    <property type="entry name" value="Lipase_secreted"/>
</dbReference>
<dbReference type="STRING" id="1380566.A0A179FNS4"/>
<feature type="signal peptide" evidence="1">
    <location>
        <begin position="1"/>
        <end position="16"/>
    </location>
</feature>
<keyword evidence="4" id="KW-1185">Reference proteome</keyword>
<evidence type="ECO:0000259" key="2">
    <source>
        <dbReference type="Pfam" id="PF12146"/>
    </source>
</evidence>
<dbReference type="InterPro" id="IPR029058">
    <property type="entry name" value="AB_hydrolase_fold"/>
</dbReference>
<dbReference type="Pfam" id="PF12146">
    <property type="entry name" value="Hydrolase_4"/>
    <property type="match status" value="1"/>
</dbReference>
<dbReference type="KEGG" id="pchm:VFPPC_08712"/>
<dbReference type="InterPro" id="IPR022742">
    <property type="entry name" value="Hydrolase_4"/>
</dbReference>
<dbReference type="GeneID" id="28851365"/>
<keyword evidence="3" id="KW-0645">Protease</keyword>
<keyword evidence="1" id="KW-0732">Signal</keyword>
<dbReference type="PANTHER" id="PTHR34853:SF1">
    <property type="entry name" value="LIPASE 5"/>
    <property type="match status" value="1"/>
</dbReference>
<keyword evidence="3" id="KW-0031">Aminopeptidase</keyword>
<dbReference type="GO" id="GO:0004806">
    <property type="term" value="F:triacylglycerol lipase activity"/>
    <property type="evidence" value="ECO:0007669"/>
    <property type="project" value="InterPro"/>
</dbReference>
<dbReference type="OrthoDB" id="5382058at2759"/>
<sequence>MLLSLLLLPVTTALQAANFNISTPLAEAHACTAPCQRRLNNTIPADISLVGLNLNPFYTTAANFSSSLPPGQILKLQPVDPSTLTIDGGATIFRIQYTSLDFDNSTVPVTGFIAFPYTPHFSPQTSPHKPKYRLAAFAHGTIGIFPGCAPSNGPALYDYSTWQPVLERGYAVVATDYAGLGNNYTTHKYLSFPAHVHDIYYAVEAARSLFPTSFTKEWISFGHSQGGGAVWKLAESKHAHKHSNYLGSVAIAPATFFIHQLLDSLNSTSEKGVGAGFLPYLPIAAQRVIPTYKEEILSPVLRNRTQLAIKAQLCLNTVLGLSLDLNASEIVSVAGAKRDIPTLLRWEGMVAPAQGVKTSAPVFVVQGQNDTAVSWRTTVQAWERSCGVGNEVHLRLFPTQGHRPSLTAGAAEWLGWMDYRFERRGETEGDGRCSKVVRAPFNIEYVRAPTDLDLKPFLR</sequence>
<organism evidence="3 4">
    <name type="scientific">Pochonia chlamydosporia 170</name>
    <dbReference type="NCBI Taxonomy" id="1380566"/>
    <lineage>
        <taxon>Eukaryota</taxon>
        <taxon>Fungi</taxon>
        <taxon>Dikarya</taxon>
        <taxon>Ascomycota</taxon>
        <taxon>Pezizomycotina</taxon>
        <taxon>Sordariomycetes</taxon>
        <taxon>Hypocreomycetidae</taxon>
        <taxon>Hypocreales</taxon>
        <taxon>Clavicipitaceae</taxon>
        <taxon>Pochonia</taxon>
    </lineage>
</organism>
<dbReference type="EMBL" id="LSBJ02000004">
    <property type="protein sequence ID" value="OAQ67276.1"/>
    <property type="molecule type" value="Genomic_DNA"/>
</dbReference>
<gene>
    <name evidence="3" type="ORF">VFPPC_08712</name>
</gene>
<evidence type="ECO:0000256" key="1">
    <source>
        <dbReference type="SAM" id="SignalP"/>
    </source>
</evidence>